<proteinExistence type="predicted"/>
<dbReference type="AlphaFoldDB" id="A0A9D1SYR3"/>
<protein>
    <submittedName>
        <fullName evidence="1">Uncharacterized protein</fullName>
    </submittedName>
</protein>
<accession>A0A9D1SYR3</accession>
<dbReference type="EMBL" id="DVOJ01000010">
    <property type="protein sequence ID" value="HIV01509.1"/>
    <property type="molecule type" value="Genomic_DNA"/>
</dbReference>
<dbReference type="Proteomes" id="UP000886861">
    <property type="component" value="Unassembled WGS sequence"/>
</dbReference>
<sequence length="46" mass="5293">MEMNMMGGSTWVRTDSPYEPTDWTKNVVTEIPTTNNGGYYHQMSAY</sequence>
<evidence type="ECO:0000313" key="1">
    <source>
        <dbReference type="EMBL" id="HIV01509.1"/>
    </source>
</evidence>
<reference evidence="1" key="1">
    <citation type="submission" date="2020-10" db="EMBL/GenBank/DDBJ databases">
        <authorList>
            <person name="Gilroy R."/>
        </authorList>
    </citation>
    <scope>NUCLEOTIDE SEQUENCE</scope>
    <source>
        <strain evidence="1">CHK186-9395</strain>
    </source>
</reference>
<reference evidence="1" key="2">
    <citation type="journal article" date="2021" name="PeerJ">
        <title>Extensive microbial diversity within the chicken gut microbiome revealed by metagenomics and culture.</title>
        <authorList>
            <person name="Gilroy R."/>
            <person name="Ravi A."/>
            <person name="Getino M."/>
            <person name="Pursley I."/>
            <person name="Horton D.L."/>
            <person name="Alikhan N.F."/>
            <person name="Baker D."/>
            <person name="Gharbi K."/>
            <person name="Hall N."/>
            <person name="Watson M."/>
            <person name="Adriaenssens E.M."/>
            <person name="Foster-Nyarko E."/>
            <person name="Jarju S."/>
            <person name="Secka A."/>
            <person name="Antonio M."/>
            <person name="Oren A."/>
            <person name="Chaudhuri R.R."/>
            <person name="La Ragione R."/>
            <person name="Hildebrand F."/>
            <person name="Pallen M.J."/>
        </authorList>
    </citation>
    <scope>NUCLEOTIDE SEQUENCE</scope>
    <source>
        <strain evidence="1">CHK186-9395</strain>
    </source>
</reference>
<comment type="caution">
    <text evidence="1">The sequence shown here is derived from an EMBL/GenBank/DDBJ whole genome shotgun (WGS) entry which is preliminary data.</text>
</comment>
<organism evidence="1 2">
    <name type="scientific">Candidatus Caccopulliclostridium gallistercoris</name>
    <dbReference type="NCBI Taxonomy" id="2840719"/>
    <lineage>
        <taxon>Bacteria</taxon>
        <taxon>Bacillati</taxon>
        <taxon>Bacillota</taxon>
        <taxon>Clostridia</taxon>
        <taxon>Candidatus Caccopulliclostridium</taxon>
    </lineage>
</organism>
<name>A0A9D1SYR3_9FIRM</name>
<evidence type="ECO:0000313" key="2">
    <source>
        <dbReference type="Proteomes" id="UP000886861"/>
    </source>
</evidence>
<gene>
    <name evidence="1" type="ORF">IAA62_03030</name>
</gene>